<evidence type="ECO:0000256" key="4">
    <source>
        <dbReference type="ARBA" id="ARBA00023163"/>
    </source>
</evidence>
<dbReference type="GO" id="GO:0005634">
    <property type="term" value="C:nucleus"/>
    <property type="evidence" value="ECO:0007669"/>
    <property type="project" value="TreeGrafter"/>
</dbReference>
<evidence type="ECO:0000256" key="5">
    <source>
        <dbReference type="ARBA" id="ARBA00025466"/>
    </source>
</evidence>
<evidence type="ECO:0000256" key="1">
    <source>
        <dbReference type="ARBA" id="ARBA00011764"/>
    </source>
</evidence>
<gene>
    <name evidence="7" type="ORF">DBV15_11923</name>
</gene>
<reference evidence="7 8" key="1">
    <citation type="journal article" date="2019" name="Philos. Trans. R. Soc. Lond., B, Biol. Sci.">
        <title>Ant behaviour and brain gene expression of defending hosts depend on the ecological success of the intruding social parasite.</title>
        <authorList>
            <person name="Kaur R."/>
            <person name="Stoldt M."/>
            <person name="Jongepier E."/>
            <person name="Feldmeyer B."/>
            <person name="Menzel F."/>
            <person name="Bornberg-Bauer E."/>
            <person name="Foitzik S."/>
        </authorList>
    </citation>
    <scope>NUCLEOTIDE SEQUENCE [LARGE SCALE GENOMIC DNA]</scope>
    <source>
        <tissue evidence="7">Whole body</tissue>
    </source>
</reference>
<dbReference type="EMBL" id="QBLH01001578">
    <property type="protein sequence ID" value="TGZ51581.1"/>
    <property type="molecule type" value="Genomic_DNA"/>
</dbReference>
<dbReference type="AlphaFoldDB" id="A0A4S2KP56"/>
<dbReference type="Proteomes" id="UP000310200">
    <property type="component" value="Unassembled WGS sequence"/>
</dbReference>
<dbReference type="STRING" id="300112.A0A4S2KP56"/>
<evidence type="ECO:0000313" key="8">
    <source>
        <dbReference type="Proteomes" id="UP000310200"/>
    </source>
</evidence>
<evidence type="ECO:0000256" key="2">
    <source>
        <dbReference type="ARBA" id="ARBA00016807"/>
    </source>
</evidence>
<keyword evidence="8" id="KW-1185">Reference proteome</keyword>
<feature type="domain" description="Myb/SANT-like DNA-binding" evidence="6">
    <location>
        <begin position="16"/>
        <end position="90"/>
    </location>
</feature>
<protein>
    <recommendedName>
        <fullName evidence="2">Regulatory protein zeste</fullName>
    </recommendedName>
</protein>
<proteinExistence type="predicted"/>
<comment type="caution">
    <text evidence="7">The sequence shown here is derived from an EMBL/GenBank/DDBJ whole genome shotgun (WGS) entry which is preliminary data.</text>
</comment>
<dbReference type="PANTHER" id="PTHR23098:SF16">
    <property type="entry name" value="REGULATORY PROTEIN ZESTE"/>
    <property type="match status" value="1"/>
</dbReference>
<dbReference type="InterPro" id="IPR028002">
    <property type="entry name" value="Myb_DNA-bind_5"/>
</dbReference>
<sequence length="246" mass="28732">MYVELQHRKDNLNTIRAKNFTNEEKIDLLDKIFVYRHIIENKHSDITSISKKDEAWANITREYNENRAIIRTEKNLRSCWDNIKRDTRKYCAALKRESYKTGGGTVNVKKDEMFELAQEIMGETAVHGLNNPFDSDCIDNEKENASSVIEISEKGDDNDLAQYLMKNKQISDWKTWDKQKLKSKISSPLKENVSTISKNVKPTKRKLEDDKTLDKAKTELADILKADIEEKRNYEIEILKAKLEKE</sequence>
<evidence type="ECO:0000313" key="7">
    <source>
        <dbReference type="EMBL" id="TGZ51581.1"/>
    </source>
</evidence>
<organism evidence="7 8">
    <name type="scientific">Temnothorax longispinosus</name>
    <dbReference type="NCBI Taxonomy" id="300112"/>
    <lineage>
        <taxon>Eukaryota</taxon>
        <taxon>Metazoa</taxon>
        <taxon>Ecdysozoa</taxon>
        <taxon>Arthropoda</taxon>
        <taxon>Hexapoda</taxon>
        <taxon>Insecta</taxon>
        <taxon>Pterygota</taxon>
        <taxon>Neoptera</taxon>
        <taxon>Endopterygota</taxon>
        <taxon>Hymenoptera</taxon>
        <taxon>Apocrita</taxon>
        <taxon>Aculeata</taxon>
        <taxon>Formicoidea</taxon>
        <taxon>Formicidae</taxon>
        <taxon>Myrmicinae</taxon>
        <taxon>Temnothorax</taxon>
    </lineage>
</organism>
<feature type="non-terminal residue" evidence="7">
    <location>
        <position position="246"/>
    </location>
</feature>
<evidence type="ECO:0000259" key="6">
    <source>
        <dbReference type="Pfam" id="PF13873"/>
    </source>
</evidence>
<keyword evidence="4" id="KW-0804">Transcription</keyword>
<evidence type="ECO:0000256" key="3">
    <source>
        <dbReference type="ARBA" id="ARBA00023015"/>
    </source>
</evidence>
<comment type="function">
    <text evidence="5">Involved in transvection phenomena (= synapsis-dependent gene expression), where the synaptic pairing of chromosomes carrying genes with which zeste interacts influences the expression of these genes. Zeste binds to DNA and stimulates transcription from a nearby promoter.</text>
</comment>
<accession>A0A4S2KP56</accession>
<name>A0A4S2KP56_9HYME</name>
<keyword evidence="3" id="KW-0805">Transcription regulation</keyword>
<comment type="subunit">
    <text evidence="1">Self-associates forming complexes of several hundred monomers.</text>
</comment>
<dbReference type="PANTHER" id="PTHR23098">
    <property type="entry name" value="AGAP001331-PA-RELATED"/>
    <property type="match status" value="1"/>
</dbReference>
<dbReference type="Pfam" id="PF13873">
    <property type="entry name" value="Myb_DNA-bind_5"/>
    <property type="match status" value="1"/>
</dbReference>